<dbReference type="EMBL" id="OIVN01002046">
    <property type="protein sequence ID" value="SPD00119.1"/>
    <property type="molecule type" value="Genomic_DNA"/>
</dbReference>
<evidence type="ECO:0000313" key="1">
    <source>
        <dbReference type="EMBL" id="SPD00119.1"/>
    </source>
</evidence>
<gene>
    <name evidence="1" type="ORF">FSB_LOCUS28001</name>
</gene>
<protein>
    <submittedName>
        <fullName evidence="1">Uncharacterized protein</fullName>
    </submittedName>
</protein>
<sequence length="172" mass="19181">MDSAAKTFKLLWRTRQNFTMQDMGGNRVAFVFDDELDLARVLANEPWSFDKFLIVFKRLVDDVPITDLDFTHLFLGPTTQSPDTCLDHSDRDCEVGLRNVGVEPPMTQQYGAWLRASMDRSPHQTIITVAGSQGKSREKPPSGITKAAGECTISDTKSSRINSQSCAIFHAP</sequence>
<proteinExistence type="predicted"/>
<accession>A0A2N9GL07</accession>
<dbReference type="AlphaFoldDB" id="A0A2N9GL07"/>
<reference evidence="1" key="1">
    <citation type="submission" date="2018-02" db="EMBL/GenBank/DDBJ databases">
        <authorList>
            <person name="Cohen D.B."/>
            <person name="Kent A.D."/>
        </authorList>
    </citation>
    <scope>NUCLEOTIDE SEQUENCE</scope>
</reference>
<organism evidence="1">
    <name type="scientific">Fagus sylvatica</name>
    <name type="common">Beechnut</name>
    <dbReference type="NCBI Taxonomy" id="28930"/>
    <lineage>
        <taxon>Eukaryota</taxon>
        <taxon>Viridiplantae</taxon>
        <taxon>Streptophyta</taxon>
        <taxon>Embryophyta</taxon>
        <taxon>Tracheophyta</taxon>
        <taxon>Spermatophyta</taxon>
        <taxon>Magnoliopsida</taxon>
        <taxon>eudicotyledons</taxon>
        <taxon>Gunneridae</taxon>
        <taxon>Pentapetalae</taxon>
        <taxon>rosids</taxon>
        <taxon>fabids</taxon>
        <taxon>Fagales</taxon>
        <taxon>Fagaceae</taxon>
        <taxon>Fagus</taxon>
    </lineage>
</organism>
<name>A0A2N9GL07_FAGSY</name>